<keyword evidence="7 8" id="KW-0472">Membrane</keyword>
<gene>
    <name evidence="9" type="ORF">XPG1_3251</name>
</gene>
<dbReference type="AlphaFoldDB" id="A0A068R6J1"/>
<evidence type="ECO:0000256" key="3">
    <source>
        <dbReference type="ARBA" id="ARBA00022676"/>
    </source>
</evidence>
<dbReference type="InterPro" id="IPR050297">
    <property type="entry name" value="LipidA_mod_glycosyltrf_83"/>
</dbReference>
<keyword evidence="10" id="KW-1185">Reference proteome</keyword>
<feature type="transmembrane region" description="Helical" evidence="8">
    <location>
        <begin position="362"/>
        <end position="382"/>
    </location>
</feature>
<proteinExistence type="predicted"/>
<dbReference type="GO" id="GO:0009103">
    <property type="term" value="P:lipopolysaccharide biosynthetic process"/>
    <property type="evidence" value="ECO:0007669"/>
    <property type="project" value="UniProtKB-ARBA"/>
</dbReference>
<evidence type="ECO:0000256" key="7">
    <source>
        <dbReference type="ARBA" id="ARBA00023136"/>
    </source>
</evidence>
<keyword evidence="6 8" id="KW-1133">Transmembrane helix</keyword>
<evidence type="ECO:0000256" key="8">
    <source>
        <dbReference type="SAM" id="Phobius"/>
    </source>
</evidence>
<feature type="transmembrane region" description="Helical" evidence="8">
    <location>
        <begin position="310"/>
        <end position="327"/>
    </location>
</feature>
<keyword evidence="4" id="KW-0808">Transferase</keyword>
<feature type="transmembrane region" description="Helical" evidence="8">
    <location>
        <begin position="280"/>
        <end position="298"/>
    </location>
</feature>
<dbReference type="HOGENOM" id="CLU_034283_0_0_6"/>
<feature type="transmembrane region" description="Helical" evidence="8">
    <location>
        <begin position="148"/>
        <end position="168"/>
    </location>
</feature>
<feature type="transmembrane region" description="Helical" evidence="8">
    <location>
        <begin position="12"/>
        <end position="31"/>
    </location>
</feature>
<feature type="transmembrane region" description="Helical" evidence="8">
    <location>
        <begin position="222"/>
        <end position="242"/>
    </location>
</feature>
<feature type="transmembrane region" description="Helical" evidence="8">
    <location>
        <begin position="96"/>
        <end position="113"/>
    </location>
</feature>
<feature type="transmembrane region" description="Helical" evidence="8">
    <location>
        <begin position="188"/>
        <end position="210"/>
    </location>
</feature>
<accession>A0A068R6J1</accession>
<dbReference type="PANTHER" id="PTHR33908">
    <property type="entry name" value="MANNOSYLTRANSFERASE YKCB-RELATED"/>
    <property type="match status" value="1"/>
</dbReference>
<keyword evidence="5 8" id="KW-0812">Transmembrane</keyword>
<protein>
    <submittedName>
        <fullName evidence="9">Putative membrane protein</fullName>
    </submittedName>
</protein>
<keyword evidence="3" id="KW-0328">Glycosyltransferase</keyword>
<dbReference type="STRING" id="1354304.XPG1_3251"/>
<dbReference type="GO" id="GO:0005886">
    <property type="term" value="C:plasma membrane"/>
    <property type="evidence" value="ECO:0007669"/>
    <property type="project" value="UniProtKB-SubCell"/>
</dbReference>
<evidence type="ECO:0000256" key="4">
    <source>
        <dbReference type="ARBA" id="ARBA00022679"/>
    </source>
</evidence>
<dbReference type="GO" id="GO:0016763">
    <property type="term" value="F:pentosyltransferase activity"/>
    <property type="evidence" value="ECO:0007669"/>
    <property type="project" value="TreeGrafter"/>
</dbReference>
<dbReference type="Proteomes" id="UP000032735">
    <property type="component" value="Chromosome"/>
</dbReference>
<evidence type="ECO:0000313" key="9">
    <source>
        <dbReference type="EMBL" id="CDG22887.1"/>
    </source>
</evidence>
<dbReference type="KEGG" id="xpo:XPG1_3251"/>
<feature type="transmembrane region" description="Helical" evidence="8">
    <location>
        <begin position="441"/>
        <end position="459"/>
    </location>
</feature>
<evidence type="ECO:0000256" key="6">
    <source>
        <dbReference type="ARBA" id="ARBA00022989"/>
    </source>
</evidence>
<comment type="subcellular location">
    <subcellularLocation>
        <location evidence="1">Cell membrane</location>
        <topology evidence="1">Multi-pass membrane protein</topology>
    </subcellularLocation>
</comment>
<organism evidence="9 10">
    <name type="scientific">Xenorhabdus poinarii G6</name>
    <dbReference type="NCBI Taxonomy" id="1354304"/>
    <lineage>
        <taxon>Bacteria</taxon>
        <taxon>Pseudomonadati</taxon>
        <taxon>Pseudomonadota</taxon>
        <taxon>Gammaproteobacteria</taxon>
        <taxon>Enterobacterales</taxon>
        <taxon>Morganellaceae</taxon>
        <taxon>Xenorhabdus</taxon>
    </lineage>
</organism>
<keyword evidence="2" id="KW-1003">Cell membrane</keyword>
<sequence>MNNSNKLTQADIKALLLFVTFIALYLFPGIYGHTPWKQDENYSFGIIQTMYETENWLVTMNAGQPFMEKPPLYYWTATSFIHLLSHWLPMHDAARTATLFFSVINFSFFIVLARRVFDSKNLTDNRIWIAFALYASAPGLVRHSHDMFTDTALIAGTTIGLYGLLGLIKHEKTGYSCLWLIMGTVVTLLSKGVFIPGLLWICLVLAPVFLKHCRTRQYGLNALVSGIIALILILPWPVLLFIEQPDLFKVWFWDNNIGRFLGFSVDSLGARGNLTMIPEAVLLFALPSGILAFIFILMHPIKVLSDKNNFLCAVFVVLGVISLQISASGRALYLLPFIAPMAILATNVFIKLPKIIYQYLTLFSSILWSVLVIFLWVCYFLSLSPDDKHWLSPFSRWLPMSYQMHFSGLLVTLAALITVLWLSKRWLLSKSPALRAAQHWVLGIATVWGIVFTLFVGWIDYAKGYKAVFLDLKHEISGEYQMNDCMASYNLGESEAPMLYYFAHILHQQQKAFDTPEKCDWLIVLSREIAPAPKGMVLFWSGHRPDEDRENLVVYKKVTLDKTTNTDLAYPQYHRFFSLASHQLRRVSIVMNAAVHNQQRTGRNFGGILKIMGHHQ</sequence>
<evidence type="ECO:0000256" key="2">
    <source>
        <dbReference type="ARBA" id="ARBA00022475"/>
    </source>
</evidence>
<evidence type="ECO:0000256" key="1">
    <source>
        <dbReference type="ARBA" id="ARBA00004651"/>
    </source>
</evidence>
<feature type="transmembrane region" description="Helical" evidence="8">
    <location>
        <begin position="402"/>
        <end position="421"/>
    </location>
</feature>
<dbReference type="EMBL" id="FO704551">
    <property type="protein sequence ID" value="CDG22887.1"/>
    <property type="molecule type" value="Genomic_DNA"/>
</dbReference>
<evidence type="ECO:0000313" key="10">
    <source>
        <dbReference type="Proteomes" id="UP000032735"/>
    </source>
</evidence>
<dbReference type="PANTHER" id="PTHR33908:SF11">
    <property type="entry name" value="MEMBRANE PROTEIN"/>
    <property type="match status" value="1"/>
</dbReference>
<name>A0A068R6J1_9GAMM</name>
<reference evidence="9 10" key="1">
    <citation type="submission" date="2013-07" db="EMBL/GenBank/DDBJ databases">
        <authorList>
            <person name="Genoscope - CEA"/>
        </authorList>
    </citation>
    <scope>NUCLEOTIDE SEQUENCE [LARGE SCALE GENOMIC DNA]</scope>
    <source>
        <strain evidence="9 10">G6</strain>
    </source>
</reference>
<evidence type="ECO:0000256" key="5">
    <source>
        <dbReference type="ARBA" id="ARBA00022692"/>
    </source>
</evidence>
<feature type="transmembrane region" description="Helical" evidence="8">
    <location>
        <begin position="333"/>
        <end position="350"/>
    </location>
</feature>